<accession>A0ABS3PW71</accession>
<reference evidence="2 3" key="1">
    <citation type="submission" date="2021-03" db="EMBL/GenBank/DDBJ databases">
        <title>Isolation and description of Capnocytophaga bilenii sp. nov., a novel Capnocytophaga species, isolated from a gingivitis subject.</title>
        <authorList>
            <person name="Antezack A."/>
            <person name="Monnet-Corti V."/>
            <person name="La Scola B."/>
        </authorList>
    </citation>
    <scope>NUCLEOTIDE SEQUENCE [LARGE SCALE GENOMIC DNA]</scope>
    <source>
        <strain evidence="2 3">Marseille-Q4570</strain>
    </source>
</reference>
<proteinExistence type="predicted"/>
<keyword evidence="3" id="KW-1185">Reference proteome</keyword>
<organism evidence="2 3">
    <name type="scientific">Capnocytophaga bilenii</name>
    <dbReference type="NCBI Taxonomy" id="2819369"/>
    <lineage>
        <taxon>Bacteria</taxon>
        <taxon>Pseudomonadati</taxon>
        <taxon>Bacteroidota</taxon>
        <taxon>Flavobacteriia</taxon>
        <taxon>Flavobacteriales</taxon>
        <taxon>Flavobacteriaceae</taxon>
        <taxon>Capnocytophaga</taxon>
    </lineage>
</organism>
<dbReference type="EMBL" id="JAGDYP010000002">
    <property type="protein sequence ID" value="MBO1883588.1"/>
    <property type="molecule type" value="Genomic_DNA"/>
</dbReference>
<sequence length="198" mass="22861">MKRQIKKISVFLLVLFVCACSSTNTSGTGETGKGQDSVVSNEKESFSNTTVAKLFKEYDDIYRIPRREDILKDEYSSIEELLKNTYPNRWETVVENSKEEIKEAEKIAKTKFFCAKDRDGFPKDIYFGIDDPKYDFAIMYIGDIYVYKLDKYSTKEYIEEGTPFVLHQSLRDSLDIKSLGLDPSSEKKLLEAQNYKGI</sequence>
<evidence type="ECO:0008006" key="4">
    <source>
        <dbReference type="Google" id="ProtNLM"/>
    </source>
</evidence>
<protein>
    <recommendedName>
        <fullName evidence="4">Lipoprotein</fullName>
    </recommendedName>
</protein>
<dbReference type="Proteomes" id="UP000681610">
    <property type="component" value="Unassembled WGS sequence"/>
</dbReference>
<evidence type="ECO:0000313" key="3">
    <source>
        <dbReference type="Proteomes" id="UP000681610"/>
    </source>
</evidence>
<evidence type="ECO:0000256" key="1">
    <source>
        <dbReference type="SAM" id="SignalP"/>
    </source>
</evidence>
<gene>
    <name evidence="2" type="ORF">J4N46_03890</name>
</gene>
<name>A0ABS3PW71_9FLAO</name>
<dbReference type="RefSeq" id="WP_208058224.1">
    <property type="nucleotide sequence ID" value="NZ_JAGDYP010000002.1"/>
</dbReference>
<keyword evidence="1" id="KW-0732">Signal</keyword>
<evidence type="ECO:0000313" key="2">
    <source>
        <dbReference type="EMBL" id="MBO1883588.1"/>
    </source>
</evidence>
<feature type="signal peptide" evidence="1">
    <location>
        <begin position="1"/>
        <end position="26"/>
    </location>
</feature>
<comment type="caution">
    <text evidence="2">The sequence shown here is derived from an EMBL/GenBank/DDBJ whole genome shotgun (WGS) entry which is preliminary data.</text>
</comment>
<feature type="chain" id="PRO_5047172233" description="Lipoprotein" evidence="1">
    <location>
        <begin position="27"/>
        <end position="198"/>
    </location>
</feature>
<dbReference type="PROSITE" id="PS51257">
    <property type="entry name" value="PROKAR_LIPOPROTEIN"/>
    <property type="match status" value="1"/>
</dbReference>